<proteinExistence type="predicted"/>
<sequence length="199" mass="23069">MMAMELQKCKVQPTGTLDIRGSATNVLQEHVLPEFGDFREQRIDIGQYPSPSSNKSHLVLQHYLFHILKTACNPPRLIQKYTHGNPRNNDKLIKIPDEILTVLKEYFLAYFCLNEEILDQPYPDFDELSMNSKFFNALGLNRSEKISEFKKLTVAKIQFASVFDAQMYSALAELRYGRFSDDGEFSRRKRKLLDKAPKD</sequence>
<evidence type="ECO:0000313" key="1">
    <source>
        <dbReference type="EMBL" id="CAB3407285.1"/>
    </source>
</evidence>
<comment type="caution">
    <text evidence="1">The sequence shown here is derived from an EMBL/GenBank/DDBJ whole genome shotgun (WGS) entry which is preliminary data.</text>
</comment>
<name>A0A8S1F3A9_9PELO</name>
<protein>
    <submittedName>
        <fullName evidence="1">Uncharacterized protein</fullName>
    </submittedName>
</protein>
<dbReference type="AlphaFoldDB" id="A0A8S1F3A9"/>
<organism evidence="1 2">
    <name type="scientific">Caenorhabditis bovis</name>
    <dbReference type="NCBI Taxonomy" id="2654633"/>
    <lineage>
        <taxon>Eukaryota</taxon>
        <taxon>Metazoa</taxon>
        <taxon>Ecdysozoa</taxon>
        <taxon>Nematoda</taxon>
        <taxon>Chromadorea</taxon>
        <taxon>Rhabditida</taxon>
        <taxon>Rhabditina</taxon>
        <taxon>Rhabditomorpha</taxon>
        <taxon>Rhabditoidea</taxon>
        <taxon>Rhabditidae</taxon>
        <taxon>Peloderinae</taxon>
        <taxon>Caenorhabditis</taxon>
    </lineage>
</organism>
<reference evidence="1 2" key="1">
    <citation type="submission" date="2020-04" db="EMBL/GenBank/DDBJ databases">
        <authorList>
            <person name="Laetsch R D."/>
            <person name="Stevens L."/>
            <person name="Kumar S."/>
            <person name="Blaxter L. M."/>
        </authorList>
    </citation>
    <scope>NUCLEOTIDE SEQUENCE [LARGE SCALE GENOMIC DNA]</scope>
</reference>
<dbReference type="Proteomes" id="UP000494206">
    <property type="component" value="Unassembled WGS sequence"/>
</dbReference>
<keyword evidence="2" id="KW-1185">Reference proteome</keyword>
<gene>
    <name evidence="1" type="ORF">CBOVIS_LOCUS9236</name>
</gene>
<dbReference type="EMBL" id="CADEPM010000006">
    <property type="protein sequence ID" value="CAB3407285.1"/>
    <property type="molecule type" value="Genomic_DNA"/>
</dbReference>
<accession>A0A8S1F3A9</accession>
<evidence type="ECO:0000313" key="2">
    <source>
        <dbReference type="Proteomes" id="UP000494206"/>
    </source>
</evidence>